<organism evidence="8 9">
    <name type="scientific">Candidatus Blautia gallistercoris</name>
    <dbReference type="NCBI Taxonomy" id="2838490"/>
    <lineage>
        <taxon>Bacteria</taxon>
        <taxon>Bacillati</taxon>
        <taxon>Bacillota</taxon>
        <taxon>Clostridia</taxon>
        <taxon>Lachnospirales</taxon>
        <taxon>Lachnospiraceae</taxon>
        <taxon>Blautia</taxon>
    </lineage>
</organism>
<comment type="similarity">
    <text evidence="1">In the C-terminal section; belongs to the class-I pyridoxal-phosphate-dependent aminotransferase family.</text>
</comment>
<keyword evidence="8" id="KW-0808">Transferase</keyword>
<evidence type="ECO:0000256" key="4">
    <source>
        <dbReference type="ARBA" id="ARBA00023125"/>
    </source>
</evidence>
<dbReference type="PROSITE" id="PS50949">
    <property type="entry name" value="HTH_GNTR"/>
    <property type="match status" value="1"/>
</dbReference>
<dbReference type="SUPFAM" id="SSF46785">
    <property type="entry name" value="Winged helix' DNA-binding domain"/>
    <property type="match status" value="1"/>
</dbReference>
<dbReference type="CDD" id="cd00609">
    <property type="entry name" value="AAT_like"/>
    <property type="match status" value="1"/>
</dbReference>
<dbReference type="SUPFAM" id="SSF53383">
    <property type="entry name" value="PLP-dependent transferases"/>
    <property type="match status" value="1"/>
</dbReference>
<dbReference type="Pfam" id="PF00392">
    <property type="entry name" value="GntR"/>
    <property type="match status" value="1"/>
</dbReference>
<dbReference type="AlphaFoldDB" id="A0A9D1WH64"/>
<protein>
    <submittedName>
        <fullName evidence="8">PLP-dependent aminotransferase family protein</fullName>
    </submittedName>
</protein>
<keyword evidence="5" id="KW-0804">Transcription</keyword>
<dbReference type="Gene3D" id="1.10.10.10">
    <property type="entry name" value="Winged helix-like DNA-binding domain superfamily/Winged helix DNA-binding domain"/>
    <property type="match status" value="1"/>
</dbReference>
<dbReference type="Gene3D" id="3.40.640.10">
    <property type="entry name" value="Type I PLP-dependent aspartate aminotransferase-like (Major domain)"/>
    <property type="match status" value="1"/>
</dbReference>
<keyword evidence="8" id="KW-0032">Aminotransferase</keyword>
<dbReference type="GO" id="GO:0003700">
    <property type="term" value="F:DNA-binding transcription factor activity"/>
    <property type="evidence" value="ECO:0007669"/>
    <property type="project" value="InterPro"/>
</dbReference>
<dbReference type="InterPro" id="IPR015421">
    <property type="entry name" value="PyrdxlP-dep_Trfase_major"/>
</dbReference>
<keyword evidence="4" id="KW-0238">DNA-binding</keyword>
<dbReference type="EMBL" id="DXEX01000079">
    <property type="protein sequence ID" value="HIX58752.1"/>
    <property type="molecule type" value="Genomic_DNA"/>
</dbReference>
<feature type="compositionally biased region" description="Low complexity" evidence="6">
    <location>
        <begin position="113"/>
        <end position="125"/>
    </location>
</feature>
<accession>A0A9D1WH64</accession>
<evidence type="ECO:0000256" key="3">
    <source>
        <dbReference type="ARBA" id="ARBA00023015"/>
    </source>
</evidence>
<dbReference type="Pfam" id="PF00155">
    <property type="entry name" value="Aminotran_1_2"/>
    <property type="match status" value="1"/>
</dbReference>
<dbReference type="GO" id="GO:0003677">
    <property type="term" value="F:DNA binding"/>
    <property type="evidence" value="ECO:0007669"/>
    <property type="project" value="UniProtKB-KW"/>
</dbReference>
<dbReference type="GO" id="GO:0030170">
    <property type="term" value="F:pyridoxal phosphate binding"/>
    <property type="evidence" value="ECO:0007669"/>
    <property type="project" value="InterPro"/>
</dbReference>
<dbReference type="PANTHER" id="PTHR46577:SF1">
    <property type="entry name" value="HTH-TYPE TRANSCRIPTIONAL REGULATORY PROTEIN GABR"/>
    <property type="match status" value="1"/>
</dbReference>
<evidence type="ECO:0000313" key="9">
    <source>
        <dbReference type="Proteomes" id="UP000886817"/>
    </source>
</evidence>
<reference evidence="8" key="1">
    <citation type="journal article" date="2021" name="PeerJ">
        <title>Extensive microbial diversity within the chicken gut microbiome revealed by metagenomics and culture.</title>
        <authorList>
            <person name="Gilroy R."/>
            <person name="Ravi A."/>
            <person name="Getino M."/>
            <person name="Pursley I."/>
            <person name="Horton D.L."/>
            <person name="Alikhan N.F."/>
            <person name="Baker D."/>
            <person name="Gharbi K."/>
            <person name="Hall N."/>
            <person name="Watson M."/>
            <person name="Adriaenssens E.M."/>
            <person name="Foster-Nyarko E."/>
            <person name="Jarju S."/>
            <person name="Secka A."/>
            <person name="Antonio M."/>
            <person name="Oren A."/>
            <person name="Chaudhuri R.R."/>
            <person name="La Ragione R."/>
            <person name="Hildebrand F."/>
            <person name="Pallen M.J."/>
        </authorList>
    </citation>
    <scope>NUCLEOTIDE SEQUENCE</scope>
    <source>
        <strain evidence="8">ChiSjej1B19-8411</strain>
    </source>
</reference>
<dbReference type="InterPro" id="IPR004839">
    <property type="entry name" value="Aminotransferase_I/II_large"/>
</dbReference>
<name>A0A9D1WH64_9FIRM</name>
<gene>
    <name evidence="8" type="ORF">IAA45_03440</name>
</gene>
<evidence type="ECO:0000256" key="5">
    <source>
        <dbReference type="ARBA" id="ARBA00023163"/>
    </source>
</evidence>
<dbReference type="Proteomes" id="UP000886817">
    <property type="component" value="Unassembled WGS sequence"/>
</dbReference>
<evidence type="ECO:0000256" key="1">
    <source>
        <dbReference type="ARBA" id="ARBA00005384"/>
    </source>
</evidence>
<keyword evidence="2" id="KW-0663">Pyridoxal phosphate</keyword>
<feature type="region of interest" description="Disordered" evidence="6">
    <location>
        <begin position="112"/>
        <end position="146"/>
    </location>
</feature>
<evidence type="ECO:0000256" key="6">
    <source>
        <dbReference type="SAM" id="MobiDB-lite"/>
    </source>
</evidence>
<dbReference type="InterPro" id="IPR015424">
    <property type="entry name" value="PyrdxlP-dep_Trfase"/>
</dbReference>
<proteinExistence type="inferred from homology"/>
<dbReference type="SMART" id="SM00345">
    <property type="entry name" value="HTH_GNTR"/>
    <property type="match status" value="1"/>
</dbReference>
<dbReference type="InterPro" id="IPR036388">
    <property type="entry name" value="WH-like_DNA-bd_sf"/>
</dbReference>
<evidence type="ECO:0000313" key="8">
    <source>
        <dbReference type="EMBL" id="HIX58752.1"/>
    </source>
</evidence>
<dbReference type="InterPro" id="IPR036390">
    <property type="entry name" value="WH_DNA-bd_sf"/>
</dbReference>
<dbReference type="InterPro" id="IPR000524">
    <property type="entry name" value="Tscrpt_reg_HTH_GntR"/>
</dbReference>
<comment type="caution">
    <text evidence="8">The sequence shown here is derived from an EMBL/GenBank/DDBJ whole genome shotgun (WGS) entry which is preliminary data.</text>
</comment>
<keyword evidence="3" id="KW-0805">Transcription regulation</keyword>
<evidence type="ECO:0000259" key="7">
    <source>
        <dbReference type="PROSITE" id="PS50949"/>
    </source>
</evidence>
<dbReference type="CDD" id="cd07377">
    <property type="entry name" value="WHTH_GntR"/>
    <property type="match status" value="1"/>
</dbReference>
<dbReference type="InterPro" id="IPR051446">
    <property type="entry name" value="HTH_trans_reg/aminotransferase"/>
</dbReference>
<dbReference type="GO" id="GO:0008483">
    <property type="term" value="F:transaminase activity"/>
    <property type="evidence" value="ECO:0007669"/>
    <property type="project" value="UniProtKB-KW"/>
</dbReference>
<evidence type="ECO:0000256" key="2">
    <source>
        <dbReference type="ARBA" id="ARBA00022898"/>
    </source>
</evidence>
<reference evidence="8" key="2">
    <citation type="submission" date="2021-04" db="EMBL/GenBank/DDBJ databases">
        <authorList>
            <person name="Gilroy R."/>
        </authorList>
    </citation>
    <scope>NUCLEOTIDE SEQUENCE</scope>
    <source>
        <strain evidence="8">ChiSjej1B19-8411</strain>
    </source>
</reference>
<feature type="domain" description="HTH gntR-type" evidence="7">
    <location>
        <begin position="12"/>
        <end position="80"/>
    </location>
</feature>
<dbReference type="PANTHER" id="PTHR46577">
    <property type="entry name" value="HTH-TYPE TRANSCRIPTIONAL REGULATORY PROTEIN GABR"/>
    <property type="match status" value="1"/>
</dbReference>
<sequence>MLTYAIEERGELPIYDFLYRKIKQDILSGKLSAGEKLPSKRSLARHLQVAVITVENAYAQLLMEGYLYAVERKGYFVSEVLLEGGRAAGKWMEQEETQPLLWRKTAGEITVSGTGAEGTTATGAGEESRIVPEAGPGIEESRQNNRDPEYLLDLSGNRILPESFPFSLWSRLMRQVLSQQDIRLLEPLQYQGVYELRRAIAGHLGDFRGMEVDPEQIVVGAGTEYLYTLIIQLLGRNHIYGVENPGYQKIAQIYQSNDVACRWLPLDQNGLSVEALRNSDAEVIHISPGHHFPTGIVMPVRRRQELLAWAGENEMRYIIEDDYDSEFRFQSRPAPTLQSIDLQEKVIYMNTFSKTMAPSIRISYMVLPPRLALRYREKLGMYACTVSSFEQYTLARFLEEGYFEQHINRMRNFYRKQRNQMIHAIRESRIAPRLKILEENAGLHFLLQVDTELTDEELIARIADHKIRVKSLKDYTYGAESYGEHLLIINYSGIREEDIRRGLTLLENIL</sequence>